<sequence>MASNPCEEAKLSKKHEEILGKRVELLQKMESQYEQQKVRKKQQSLVSEAAQKRNAQLLQDLQELENRLRTKTLLHPDVINLETRYWASVEENLPAWERYFLGKGHPPVDEVRKSPGHRKQKEKNRALSPPQDKGRPPLPRTKSAM</sequence>
<feature type="coiled-coil region" evidence="1">
    <location>
        <begin position="47"/>
        <end position="74"/>
    </location>
</feature>
<evidence type="ECO:0000256" key="1">
    <source>
        <dbReference type="SAM" id="Coils"/>
    </source>
</evidence>
<accession>A0A6J2VMQ7</accession>
<keyword evidence="1" id="KW-0175">Coiled coil</keyword>
<dbReference type="FunCoup" id="A0A6J2VMQ7">
    <property type="interactions" value="565"/>
</dbReference>
<dbReference type="Pfam" id="PF15134">
    <property type="entry name" value="CEP15-like"/>
    <property type="match status" value="1"/>
</dbReference>
<evidence type="ECO:0000313" key="3">
    <source>
        <dbReference type="Proteomes" id="UP000504632"/>
    </source>
</evidence>
<gene>
    <name evidence="4" type="primary">cep15</name>
</gene>
<dbReference type="PANTHER" id="PTHR14286">
    <property type="entry name" value="GENE, 49355-RELATED"/>
    <property type="match status" value="1"/>
</dbReference>
<evidence type="ECO:0000256" key="2">
    <source>
        <dbReference type="SAM" id="MobiDB-lite"/>
    </source>
</evidence>
<dbReference type="InParanoid" id="A0A6J2VMQ7"/>
<organism evidence="3 4">
    <name type="scientific">Chanos chanos</name>
    <name type="common">Milkfish</name>
    <name type="synonym">Mugil chanos</name>
    <dbReference type="NCBI Taxonomy" id="29144"/>
    <lineage>
        <taxon>Eukaryota</taxon>
        <taxon>Metazoa</taxon>
        <taxon>Chordata</taxon>
        <taxon>Craniata</taxon>
        <taxon>Vertebrata</taxon>
        <taxon>Euteleostomi</taxon>
        <taxon>Actinopterygii</taxon>
        <taxon>Neopterygii</taxon>
        <taxon>Teleostei</taxon>
        <taxon>Ostariophysi</taxon>
        <taxon>Gonorynchiformes</taxon>
        <taxon>Chanidae</taxon>
        <taxon>Chanos</taxon>
    </lineage>
</organism>
<dbReference type="RefSeq" id="XP_030634240.1">
    <property type="nucleotide sequence ID" value="XM_030778380.1"/>
</dbReference>
<protein>
    <submittedName>
        <fullName evidence="4">Centrosomal protein 15</fullName>
    </submittedName>
</protein>
<proteinExistence type="predicted"/>
<dbReference type="GeneID" id="115815426"/>
<keyword evidence="3" id="KW-1185">Reference proteome</keyword>
<reference evidence="4" key="1">
    <citation type="submission" date="2025-08" db="UniProtKB">
        <authorList>
            <consortium name="RefSeq"/>
        </authorList>
    </citation>
    <scope>IDENTIFICATION</scope>
</reference>
<dbReference type="InterPro" id="IPR028006">
    <property type="entry name" value="CEP15-like"/>
</dbReference>
<name>A0A6J2VMQ7_CHACN</name>
<feature type="region of interest" description="Disordered" evidence="2">
    <location>
        <begin position="103"/>
        <end position="145"/>
    </location>
</feature>
<dbReference type="Proteomes" id="UP000504632">
    <property type="component" value="Chromosome 6"/>
</dbReference>
<dbReference type="CTD" id="57415"/>
<dbReference type="OrthoDB" id="9871079at2759"/>
<evidence type="ECO:0000313" key="4">
    <source>
        <dbReference type="RefSeq" id="XP_030634240.1"/>
    </source>
</evidence>
<dbReference type="AlphaFoldDB" id="A0A6J2VMQ7"/>
<dbReference type="PANTHER" id="PTHR14286:SF2">
    <property type="entry name" value="CENTROSOMAL PROTEIN 15 KDA"/>
    <property type="match status" value="1"/>
</dbReference>